<dbReference type="InterPro" id="IPR039426">
    <property type="entry name" value="TonB-dep_rcpt-like"/>
</dbReference>
<comment type="subcellular location">
    <subcellularLocation>
        <location evidence="1 11">Cell outer membrane</location>
        <topology evidence="1 11">Multi-pass membrane protein</topology>
    </subcellularLocation>
</comment>
<keyword evidence="3 11" id="KW-0813">Transport</keyword>
<evidence type="ECO:0000256" key="6">
    <source>
        <dbReference type="ARBA" id="ARBA00022729"/>
    </source>
</evidence>
<dbReference type="CDD" id="cd01347">
    <property type="entry name" value="ligand_gated_channel"/>
    <property type="match status" value="1"/>
</dbReference>
<evidence type="ECO:0000256" key="12">
    <source>
        <dbReference type="RuleBase" id="RU003357"/>
    </source>
</evidence>
<evidence type="ECO:0000256" key="2">
    <source>
        <dbReference type="ARBA" id="ARBA00009810"/>
    </source>
</evidence>
<keyword evidence="8 11" id="KW-0472">Membrane</keyword>
<dbReference type="AlphaFoldDB" id="A0A6M4H527"/>
<dbReference type="Gene3D" id="2.170.130.10">
    <property type="entry name" value="TonB-dependent receptor, plug domain"/>
    <property type="match status" value="1"/>
</dbReference>
<keyword evidence="9 16" id="KW-0675">Receptor</keyword>
<organism evidence="16 17">
    <name type="scientific">Usitatibacter palustris</name>
    <dbReference type="NCBI Taxonomy" id="2732487"/>
    <lineage>
        <taxon>Bacteria</taxon>
        <taxon>Pseudomonadati</taxon>
        <taxon>Pseudomonadota</taxon>
        <taxon>Betaproteobacteria</taxon>
        <taxon>Nitrosomonadales</taxon>
        <taxon>Usitatibacteraceae</taxon>
        <taxon>Usitatibacter</taxon>
    </lineage>
</organism>
<dbReference type="PANTHER" id="PTHR30069:SF29">
    <property type="entry name" value="HEMOGLOBIN AND HEMOGLOBIN-HAPTOGLOBIN-BINDING PROTEIN 1-RELATED"/>
    <property type="match status" value="1"/>
</dbReference>
<dbReference type="InterPro" id="IPR012910">
    <property type="entry name" value="Plug_dom"/>
</dbReference>
<dbReference type="Proteomes" id="UP000503096">
    <property type="component" value="Chromosome"/>
</dbReference>
<dbReference type="InterPro" id="IPR011276">
    <property type="entry name" value="TonB_haem/Hb_rcpt"/>
</dbReference>
<evidence type="ECO:0000256" key="11">
    <source>
        <dbReference type="PROSITE-ProRule" id="PRU01360"/>
    </source>
</evidence>
<dbReference type="Gene3D" id="2.40.170.20">
    <property type="entry name" value="TonB-dependent receptor, beta-barrel domain"/>
    <property type="match status" value="1"/>
</dbReference>
<dbReference type="InterPro" id="IPR000531">
    <property type="entry name" value="Beta-barrel_TonB"/>
</dbReference>
<dbReference type="PANTHER" id="PTHR30069">
    <property type="entry name" value="TONB-DEPENDENT OUTER MEMBRANE RECEPTOR"/>
    <property type="match status" value="1"/>
</dbReference>
<evidence type="ECO:0000259" key="15">
    <source>
        <dbReference type="Pfam" id="PF07715"/>
    </source>
</evidence>
<dbReference type="InterPro" id="IPR010949">
    <property type="entry name" value="TonB_Hb/transfer/lactofer_rcpt"/>
</dbReference>
<evidence type="ECO:0000256" key="3">
    <source>
        <dbReference type="ARBA" id="ARBA00022448"/>
    </source>
</evidence>
<comment type="similarity">
    <text evidence="2 11 12">Belongs to the TonB-dependent receptor family.</text>
</comment>
<dbReference type="GO" id="GO:0015344">
    <property type="term" value="F:siderophore uptake transmembrane transporter activity"/>
    <property type="evidence" value="ECO:0007669"/>
    <property type="project" value="TreeGrafter"/>
</dbReference>
<dbReference type="InterPro" id="IPR037066">
    <property type="entry name" value="Plug_dom_sf"/>
</dbReference>
<evidence type="ECO:0000256" key="4">
    <source>
        <dbReference type="ARBA" id="ARBA00022452"/>
    </source>
</evidence>
<sequence length="707" mass="76857">MDKILVTSVASRVAEAIEATPATVSVIEREELDRTLSHDLRDALRYEPGVSIENSATRFGLGNIAIRGLDGNRVLMMQDGIRMPDHFRIGSFSNANRNPLDLGLVSRIEILRGPGSALYGSDALAGVVSISTIDPRDVLARGATAAGAIDAGYAQADRSWSELGAGAFRFGGVEALVAASRAEGHERENQGSSDTVGATRTTPNPQDTSSTAMLAKVVVPLDSGRWRFTFDRYERDVATDVRSLNPQSVKTVTLVADDRAERSRFSIDGDAAGPGFVDRLSWLAYRQEAKTTQDTFEERANTTAQCLSANGTVRCRREARFTFGQEETGFTLIGESLAGRHKLVYGVEGARLDTEEKRDGRQVNLNTGSITNVVGTDIFPTRDFPNTQVERVGAFVQDEITLDPVRLIPALRYDRYETKPEPDDLYTASNPGRQVVSLSDDAWSPKLGALWSLTPRTTLSLQLAAGFRAPPYADANVGLSNLPLGYAVIANPDLEPERSRGIEFGVRGRHEALDYSLTAYRTDYHDLIITRAPLPCPGDPRCVPGAPITFQSQNVTKARIEGLEARAEARLAPGWTARAGAAWSRGDDLSKGVPLNAVEPAKMVAGLAWELPTGKWGGELVVTHAAEKSRIDASAGVLVPSPSYTIADLTGFVRLGGQVTVHAGIFNLFDRKYWWWSDMKSVTNPGASFDRYTQPGRNASVLVKWRF</sequence>
<feature type="region of interest" description="Disordered" evidence="13">
    <location>
        <begin position="181"/>
        <end position="211"/>
    </location>
</feature>
<dbReference type="Pfam" id="PF00593">
    <property type="entry name" value="TonB_dep_Rec_b-barrel"/>
    <property type="match status" value="1"/>
</dbReference>
<dbReference type="KEGG" id="upl:DSM104440_01058"/>
<dbReference type="NCBIfam" id="TIGR01786">
    <property type="entry name" value="TonB-hemlactrns"/>
    <property type="match status" value="1"/>
</dbReference>
<evidence type="ECO:0000256" key="8">
    <source>
        <dbReference type="ARBA" id="ARBA00023136"/>
    </source>
</evidence>
<evidence type="ECO:0000256" key="1">
    <source>
        <dbReference type="ARBA" id="ARBA00004571"/>
    </source>
</evidence>
<evidence type="ECO:0000256" key="5">
    <source>
        <dbReference type="ARBA" id="ARBA00022692"/>
    </source>
</evidence>
<dbReference type="InterPro" id="IPR036942">
    <property type="entry name" value="Beta-barrel_TonB_sf"/>
</dbReference>
<protein>
    <submittedName>
        <fullName evidence="16">Hemin receptor</fullName>
    </submittedName>
</protein>
<proteinExistence type="inferred from homology"/>
<dbReference type="EMBL" id="CP053073">
    <property type="protein sequence ID" value="QJR14265.1"/>
    <property type="molecule type" value="Genomic_DNA"/>
</dbReference>
<reference evidence="16 17" key="1">
    <citation type="submission" date="2020-04" db="EMBL/GenBank/DDBJ databases">
        <title>Usitatibacter rugosus gen. nov., sp. nov. and Usitatibacter palustris sp. nov., novel members of Usitatibacteraceae fam. nov. within the order Nitrosomonadales isolated from soil.</title>
        <authorList>
            <person name="Huber K.J."/>
            <person name="Neumann-Schaal M."/>
            <person name="Geppert A."/>
            <person name="Luckner M."/>
            <person name="Wanner G."/>
            <person name="Overmann J."/>
        </authorList>
    </citation>
    <scope>NUCLEOTIDE SEQUENCE [LARGE SCALE GENOMIC DNA]</scope>
    <source>
        <strain evidence="16 17">Swamp67</strain>
    </source>
</reference>
<keyword evidence="4 11" id="KW-1134">Transmembrane beta strand</keyword>
<dbReference type="SUPFAM" id="SSF56935">
    <property type="entry name" value="Porins"/>
    <property type="match status" value="1"/>
</dbReference>
<accession>A0A6M4H527</accession>
<evidence type="ECO:0000259" key="14">
    <source>
        <dbReference type="Pfam" id="PF00593"/>
    </source>
</evidence>
<evidence type="ECO:0000256" key="13">
    <source>
        <dbReference type="SAM" id="MobiDB-lite"/>
    </source>
</evidence>
<dbReference type="GO" id="GO:0015232">
    <property type="term" value="F:heme transmembrane transporter activity"/>
    <property type="evidence" value="ECO:0007669"/>
    <property type="project" value="InterPro"/>
</dbReference>
<keyword evidence="5 11" id="KW-0812">Transmembrane</keyword>
<dbReference type="PROSITE" id="PS52016">
    <property type="entry name" value="TONB_DEPENDENT_REC_3"/>
    <property type="match status" value="1"/>
</dbReference>
<dbReference type="Pfam" id="PF07715">
    <property type="entry name" value="Plug"/>
    <property type="match status" value="1"/>
</dbReference>
<keyword evidence="10 11" id="KW-0998">Cell outer membrane</keyword>
<keyword evidence="17" id="KW-1185">Reference proteome</keyword>
<keyword evidence="7 12" id="KW-0798">TonB box</keyword>
<gene>
    <name evidence="16" type="primary">hemR</name>
    <name evidence="16" type="ORF">DSM104440_01058</name>
</gene>
<keyword evidence="6" id="KW-0732">Signal</keyword>
<name>A0A6M4H527_9PROT</name>
<dbReference type="NCBIfam" id="TIGR01785">
    <property type="entry name" value="TonB-hemin"/>
    <property type="match status" value="1"/>
</dbReference>
<evidence type="ECO:0000256" key="10">
    <source>
        <dbReference type="ARBA" id="ARBA00023237"/>
    </source>
</evidence>
<feature type="domain" description="TonB-dependent receptor plug" evidence="15">
    <location>
        <begin position="18"/>
        <end position="127"/>
    </location>
</feature>
<dbReference type="InParanoid" id="A0A6M4H527"/>
<dbReference type="GO" id="GO:0044718">
    <property type="term" value="P:siderophore transmembrane transport"/>
    <property type="evidence" value="ECO:0007669"/>
    <property type="project" value="TreeGrafter"/>
</dbReference>
<evidence type="ECO:0000256" key="7">
    <source>
        <dbReference type="ARBA" id="ARBA00023077"/>
    </source>
</evidence>
<feature type="domain" description="TonB-dependent receptor-like beta-barrel" evidence="14">
    <location>
        <begin position="225"/>
        <end position="668"/>
    </location>
</feature>
<dbReference type="GO" id="GO:0009279">
    <property type="term" value="C:cell outer membrane"/>
    <property type="evidence" value="ECO:0007669"/>
    <property type="project" value="UniProtKB-SubCell"/>
</dbReference>
<evidence type="ECO:0000313" key="16">
    <source>
        <dbReference type="EMBL" id="QJR14265.1"/>
    </source>
</evidence>
<evidence type="ECO:0000313" key="17">
    <source>
        <dbReference type="Proteomes" id="UP000503096"/>
    </source>
</evidence>
<evidence type="ECO:0000256" key="9">
    <source>
        <dbReference type="ARBA" id="ARBA00023170"/>
    </source>
</evidence>
<feature type="compositionally biased region" description="Polar residues" evidence="13">
    <location>
        <begin position="190"/>
        <end position="211"/>
    </location>
</feature>